<reference evidence="2 3" key="1">
    <citation type="submission" date="2023-03" db="EMBL/GenBank/DDBJ databases">
        <title>Genome insight into feeding habits of ladybird beetles.</title>
        <authorList>
            <person name="Li H.-S."/>
            <person name="Huang Y.-H."/>
            <person name="Pang H."/>
        </authorList>
    </citation>
    <scope>NUCLEOTIDE SEQUENCE [LARGE SCALE GENOMIC DNA]</scope>
    <source>
        <strain evidence="2">SYSU_2023b</strain>
        <tissue evidence="2">Whole body</tissue>
    </source>
</reference>
<organism evidence="2 3">
    <name type="scientific">Henosepilachna vigintioctopunctata</name>
    <dbReference type="NCBI Taxonomy" id="420089"/>
    <lineage>
        <taxon>Eukaryota</taxon>
        <taxon>Metazoa</taxon>
        <taxon>Ecdysozoa</taxon>
        <taxon>Arthropoda</taxon>
        <taxon>Hexapoda</taxon>
        <taxon>Insecta</taxon>
        <taxon>Pterygota</taxon>
        <taxon>Neoptera</taxon>
        <taxon>Endopterygota</taxon>
        <taxon>Coleoptera</taxon>
        <taxon>Polyphaga</taxon>
        <taxon>Cucujiformia</taxon>
        <taxon>Coccinelloidea</taxon>
        <taxon>Coccinellidae</taxon>
        <taxon>Epilachninae</taxon>
        <taxon>Epilachnini</taxon>
        <taxon>Henosepilachna</taxon>
    </lineage>
</organism>
<gene>
    <name evidence="2" type="ORF">WA026_001068</name>
</gene>
<evidence type="ECO:0000313" key="2">
    <source>
        <dbReference type="EMBL" id="KAK9888845.1"/>
    </source>
</evidence>
<accession>A0AAW1V9Z2</accession>
<keyword evidence="3" id="KW-1185">Reference proteome</keyword>
<comment type="caution">
    <text evidence="2">The sequence shown here is derived from an EMBL/GenBank/DDBJ whole genome shotgun (WGS) entry which is preliminary data.</text>
</comment>
<name>A0AAW1V9Z2_9CUCU</name>
<sequence length="106" mass="12028">MATPRVFCRLRLLINNKFSVISKNNIVRNSVFLNKNIQVQVVRHLRTHVGSGVILDKNKPEGEEQEPSSSSSDDSDSDDDDVVHTGRSLHTQMWSNNVKEQNGKRK</sequence>
<evidence type="ECO:0000256" key="1">
    <source>
        <dbReference type="SAM" id="MobiDB-lite"/>
    </source>
</evidence>
<dbReference type="AlphaFoldDB" id="A0AAW1V9Z2"/>
<feature type="region of interest" description="Disordered" evidence="1">
    <location>
        <begin position="51"/>
        <end position="106"/>
    </location>
</feature>
<dbReference type="EMBL" id="JARQZJ010000121">
    <property type="protein sequence ID" value="KAK9888845.1"/>
    <property type="molecule type" value="Genomic_DNA"/>
</dbReference>
<proteinExistence type="predicted"/>
<protein>
    <submittedName>
        <fullName evidence="2">Uncharacterized protein</fullName>
    </submittedName>
</protein>
<evidence type="ECO:0000313" key="3">
    <source>
        <dbReference type="Proteomes" id="UP001431783"/>
    </source>
</evidence>
<dbReference type="Proteomes" id="UP001431783">
    <property type="component" value="Unassembled WGS sequence"/>
</dbReference>
<feature type="compositionally biased region" description="Polar residues" evidence="1">
    <location>
        <begin position="88"/>
        <end position="100"/>
    </location>
</feature>